<dbReference type="InterPro" id="IPR013815">
    <property type="entry name" value="ATP_grasp_subdomain_1"/>
</dbReference>
<gene>
    <name evidence="4" type="ORF">GCM10009433_18580</name>
</gene>
<accession>A0ABP3VMV2</accession>
<keyword evidence="5" id="KW-1185">Reference proteome</keyword>
<protein>
    <submittedName>
        <fullName evidence="4">RimK family protein</fullName>
    </submittedName>
</protein>
<keyword evidence="2" id="KW-0547">Nucleotide-binding</keyword>
<evidence type="ECO:0000256" key="2">
    <source>
        <dbReference type="PROSITE-ProRule" id="PRU00409"/>
    </source>
</evidence>
<dbReference type="PANTHER" id="PTHR21621:SF0">
    <property type="entry name" value="BETA-CITRYLGLUTAMATE SYNTHASE B-RELATED"/>
    <property type="match status" value="1"/>
</dbReference>
<dbReference type="RefSeq" id="WP_224454370.1">
    <property type="nucleotide sequence ID" value="NZ_BAAAGG010000005.1"/>
</dbReference>
<proteinExistence type="predicted"/>
<evidence type="ECO:0000313" key="4">
    <source>
        <dbReference type="EMBL" id="GAA0759913.1"/>
    </source>
</evidence>
<name>A0ABP3VMV2_9FLAO</name>
<dbReference type="PROSITE" id="PS50975">
    <property type="entry name" value="ATP_GRASP"/>
    <property type="match status" value="1"/>
</dbReference>
<reference evidence="5" key="1">
    <citation type="journal article" date="2019" name="Int. J. Syst. Evol. Microbiol.">
        <title>The Global Catalogue of Microorganisms (GCM) 10K type strain sequencing project: providing services to taxonomists for standard genome sequencing and annotation.</title>
        <authorList>
            <consortium name="The Broad Institute Genomics Platform"/>
            <consortium name="The Broad Institute Genome Sequencing Center for Infectious Disease"/>
            <person name="Wu L."/>
            <person name="Ma J."/>
        </authorList>
    </citation>
    <scope>NUCLEOTIDE SEQUENCE [LARGE SCALE GENOMIC DNA]</scope>
    <source>
        <strain evidence="5">JCM 16231</strain>
    </source>
</reference>
<sequence>MNKLIVVSQPEKWPFIMDHTSIITSQDYLTNSLYSELKNVRVFNLSDKYSYQSKGYYVSLLAEARGHTSIPTISNLVDLGEKKLVKIVSEDFEEEIQKSLKFIKSQEFTLSIYFGQNVAQKYRELSSIIFRHFQIPFLRVIFKHTTKWNIKSIKAISLTEIPSEHLESMHYFASEFFSKKRYDSPKANKAEYDLAILVQNNDPAPPSNPKAIKKFIDLAEKMNFYVEVISPKDLYRLSSFDALFIRQSTEVNNEAYAFARKALQDGLAIVDYPDAILKCCNKVFMAEALNKNGIPTPKTMIVHKDNKHEVLKVTGLPCVLKSPDSTFSFGVKKAKTEEEYVTLITEMFKTSDLIIAQEFTYSEYDWRIGIMDNKPFYACRYFMAKGHWQIYNWSAEKKDDQDGNADCFAVEDVPEQVMKVALKSAKIMGKGLYGIDVKVVNGKALVIEINDNPNIDLGVEDGFYGDAVYTTILQAFKNRLNSKQDS</sequence>
<keyword evidence="1" id="KW-0436">Ligase</keyword>
<evidence type="ECO:0000259" key="3">
    <source>
        <dbReference type="PROSITE" id="PS50975"/>
    </source>
</evidence>
<dbReference type="Gene3D" id="3.30.470.20">
    <property type="entry name" value="ATP-grasp fold, B domain"/>
    <property type="match status" value="1"/>
</dbReference>
<evidence type="ECO:0000313" key="5">
    <source>
        <dbReference type="Proteomes" id="UP001500185"/>
    </source>
</evidence>
<keyword evidence="2" id="KW-0067">ATP-binding</keyword>
<comment type="caution">
    <text evidence="4">The sequence shown here is derived from an EMBL/GenBank/DDBJ whole genome shotgun (WGS) entry which is preliminary data.</text>
</comment>
<dbReference type="SUPFAM" id="SSF56059">
    <property type="entry name" value="Glutathione synthetase ATP-binding domain-like"/>
    <property type="match status" value="1"/>
</dbReference>
<dbReference type="InterPro" id="IPR011095">
    <property type="entry name" value="Dala_Dala_lig_C"/>
</dbReference>
<evidence type="ECO:0000256" key="1">
    <source>
        <dbReference type="ARBA" id="ARBA00022598"/>
    </source>
</evidence>
<dbReference type="PANTHER" id="PTHR21621">
    <property type="entry name" value="RIBOSOMAL PROTEIN S6 MODIFICATION PROTEIN"/>
    <property type="match status" value="1"/>
</dbReference>
<dbReference type="Proteomes" id="UP001500185">
    <property type="component" value="Unassembled WGS sequence"/>
</dbReference>
<organism evidence="4 5">
    <name type="scientific">Psychroflexus lacisalsi</name>
    <dbReference type="NCBI Taxonomy" id="503928"/>
    <lineage>
        <taxon>Bacteria</taxon>
        <taxon>Pseudomonadati</taxon>
        <taxon>Bacteroidota</taxon>
        <taxon>Flavobacteriia</taxon>
        <taxon>Flavobacteriales</taxon>
        <taxon>Flavobacteriaceae</taxon>
        <taxon>Psychroflexus</taxon>
    </lineage>
</organism>
<dbReference type="InterPro" id="IPR011761">
    <property type="entry name" value="ATP-grasp"/>
</dbReference>
<dbReference type="Gene3D" id="3.30.1490.20">
    <property type="entry name" value="ATP-grasp fold, A domain"/>
    <property type="match status" value="1"/>
</dbReference>
<dbReference type="Pfam" id="PF07478">
    <property type="entry name" value="Dala_Dala_lig_C"/>
    <property type="match status" value="1"/>
</dbReference>
<dbReference type="Pfam" id="PF14401">
    <property type="entry name" value="RLAN"/>
    <property type="match status" value="1"/>
</dbReference>
<dbReference type="InterPro" id="IPR025839">
    <property type="entry name" value="RLAN_dom"/>
</dbReference>
<feature type="domain" description="ATP-grasp" evidence="3">
    <location>
        <begin position="286"/>
        <end position="477"/>
    </location>
</feature>
<dbReference type="PROSITE" id="PS50890">
    <property type="entry name" value="PUA"/>
    <property type="match status" value="1"/>
</dbReference>
<dbReference type="EMBL" id="BAAAGG010000005">
    <property type="protein sequence ID" value="GAA0759913.1"/>
    <property type="molecule type" value="Genomic_DNA"/>
</dbReference>